<evidence type="ECO:0000256" key="3">
    <source>
        <dbReference type="ARBA" id="ARBA00010617"/>
    </source>
</evidence>
<dbReference type="InterPro" id="IPR050364">
    <property type="entry name" value="Cytochrome_P450_fung"/>
</dbReference>
<proteinExistence type="inferred from homology"/>
<evidence type="ECO:0000313" key="12">
    <source>
        <dbReference type="EMBL" id="KAE9396861.1"/>
    </source>
</evidence>
<dbReference type="GO" id="GO:0016705">
    <property type="term" value="F:oxidoreductase activity, acting on paired donors, with incorporation or reduction of molecular oxygen"/>
    <property type="evidence" value="ECO:0007669"/>
    <property type="project" value="InterPro"/>
</dbReference>
<dbReference type="GO" id="GO:0020037">
    <property type="term" value="F:heme binding"/>
    <property type="evidence" value="ECO:0007669"/>
    <property type="project" value="InterPro"/>
</dbReference>
<dbReference type="EMBL" id="ML769507">
    <property type="protein sequence ID" value="KAE9396861.1"/>
    <property type="molecule type" value="Genomic_DNA"/>
</dbReference>
<dbReference type="PANTHER" id="PTHR46300:SF7">
    <property type="entry name" value="P450, PUTATIVE (EUROFUNG)-RELATED"/>
    <property type="match status" value="1"/>
</dbReference>
<evidence type="ECO:0000256" key="4">
    <source>
        <dbReference type="ARBA" id="ARBA00022617"/>
    </source>
</evidence>
<name>A0A6A4HGT3_9AGAR</name>
<evidence type="ECO:0000256" key="5">
    <source>
        <dbReference type="ARBA" id="ARBA00022723"/>
    </source>
</evidence>
<keyword evidence="11" id="KW-0812">Transmembrane</keyword>
<keyword evidence="8 10" id="KW-0503">Monooxygenase</keyword>
<dbReference type="GO" id="GO:0005506">
    <property type="term" value="F:iron ion binding"/>
    <property type="evidence" value="ECO:0007669"/>
    <property type="project" value="InterPro"/>
</dbReference>
<gene>
    <name evidence="12" type="ORF">BT96DRAFT_996383</name>
</gene>
<evidence type="ECO:0000256" key="6">
    <source>
        <dbReference type="ARBA" id="ARBA00023002"/>
    </source>
</evidence>
<feature type="transmembrane region" description="Helical" evidence="11">
    <location>
        <begin position="6"/>
        <end position="23"/>
    </location>
</feature>
<keyword evidence="4 9" id="KW-0349">Heme</keyword>
<keyword evidence="13" id="KW-1185">Reference proteome</keyword>
<evidence type="ECO:0000256" key="2">
    <source>
        <dbReference type="ARBA" id="ARBA00005179"/>
    </source>
</evidence>
<reference evidence="12" key="1">
    <citation type="journal article" date="2019" name="Environ. Microbiol.">
        <title>Fungal ecological strategies reflected in gene transcription - a case study of two litter decomposers.</title>
        <authorList>
            <person name="Barbi F."/>
            <person name="Kohler A."/>
            <person name="Barry K."/>
            <person name="Baskaran P."/>
            <person name="Daum C."/>
            <person name="Fauchery L."/>
            <person name="Ihrmark K."/>
            <person name="Kuo A."/>
            <person name="LaButti K."/>
            <person name="Lipzen A."/>
            <person name="Morin E."/>
            <person name="Grigoriev I.V."/>
            <person name="Henrissat B."/>
            <person name="Lindahl B."/>
            <person name="Martin F."/>
        </authorList>
    </citation>
    <scope>NUCLEOTIDE SEQUENCE</scope>
    <source>
        <strain evidence="12">JB14</strain>
    </source>
</reference>
<evidence type="ECO:0000256" key="10">
    <source>
        <dbReference type="RuleBase" id="RU000461"/>
    </source>
</evidence>
<dbReference type="GO" id="GO:0004497">
    <property type="term" value="F:monooxygenase activity"/>
    <property type="evidence" value="ECO:0007669"/>
    <property type="project" value="UniProtKB-KW"/>
</dbReference>
<keyword evidence="5 9" id="KW-0479">Metal-binding</keyword>
<dbReference type="PRINTS" id="PR00463">
    <property type="entry name" value="EP450I"/>
</dbReference>
<dbReference type="Proteomes" id="UP000799118">
    <property type="component" value="Unassembled WGS sequence"/>
</dbReference>
<accession>A0A6A4HGT3</accession>
<evidence type="ECO:0000256" key="8">
    <source>
        <dbReference type="ARBA" id="ARBA00023033"/>
    </source>
</evidence>
<evidence type="ECO:0000256" key="1">
    <source>
        <dbReference type="ARBA" id="ARBA00001971"/>
    </source>
</evidence>
<dbReference type="PRINTS" id="PR00385">
    <property type="entry name" value="P450"/>
</dbReference>
<dbReference type="PROSITE" id="PS00086">
    <property type="entry name" value="CYTOCHROME_P450"/>
    <property type="match status" value="1"/>
</dbReference>
<dbReference type="InterPro" id="IPR036396">
    <property type="entry name" value="Cyt_P450_sf"/>
</dbReference>
<evidence type="ECO:0000313" key="13">
    <source>
        <dbReference type="Proteomes" id="UP000799118"/>
    </source>
</evidence>
<keyword evidence="6 10" id="KW-0560">Oxidoreductase</keyword>
<comment type="pathway">
    <text evidence="2">Secondary metabolite biosynthesis.</text>
</comment>
<dbReference type="InterPro" id="IPR002401">
    <property type="entry name" value="Cyt_P450_E_grp-I"/>
</dbReference>
<dbReference type="SUPFAM" id="SSF48264">
    <property type="entry name" value="Cytochrome P450"/>
    <property type="match status" value="1"/>
</dbReference>
<organism evidence="12 13">
    <name type="scientific">Gymnopus androsaceus JB14</name>
    <dbReference type="NCBI Taxonomy" id="1447944"/>
    <lineage>
        <taxon>Eukaryota</taxon>
        <taxon>Fungi</taxon>
        <taxon>Dikarya</taxon>
        <taxon>Basidiomycota</taxon>
        <taxon>Agaricomycotina</taxon>
        <taxon>Agaricomycetes</taxon>
        <taxon>Agaricomycetidae</taxon>
        <taxon>Agaricales</taxon>
        <taxon>Marasmiineae</taxon>
        <taxon>Omphalotaceae</taxon>
        <taxon>Gymnopus</taxon>
    </lineage>
</organism>
<evidence type="ECO:0000256" key="11">
    <source>
        <dbReference type="SAM" id="Phobius"/>
    </source>
</evidence>
<evidence type="ECO:0000256" key="7">
    <source>
        <dbReference type="ARBA" id="ARBA00023004"/>
    </source>
</evidence>
<dbReference type="OrthoDB" id="2789670at2759"/>
<dbReference type="Pfam" id="PF00067">
    <property type="entry name" value="p450"/>
    <property type="match status" value="1"/>
</dbReference>
<comment type="cofactor">
    <cofactor evidence="1 9">
        <name>heme</name>
        <dbReference type="ChEBI" id="CHEBI:30413"/>
    </cofactor>
</comment>
<dbReference type="InterPro" id="IPR001128">
    <property type="entry name" value="Cyt_P450"/>
</dbReference>
<protein>
    <submittedName>
        <fullName evidence="12">Cytochrome P450 1</fullName>
    </submittedName>
</protein>
<dbReference type="CDD" id="cd11065">
    <property type="entry name" value="CYP64-like"/>
    <property type="match status" value="1"/>
</dbReference>
<feature type="binding site" description="axial binding residue" evidence="9">
    <location>
        <position position="426"/>
    </location>
    <ligand>
        <name>heme</name>
        <dbReference type="ChEBI" id="CHEBI:30413"/>
    </ligand>
    <ligandPart>
        <name>Fe</name>
        <dbReference type="ChEBI" id="CHEBI:18248"/>
    </ligandPart>
</feature>
<keyword evidence="7 9" id="KW-0408">Iron</keyword>
<comment type="similarity">
    <text evidence="3 10">Belongs to the cytochrome P450 family.</text>
</comment>
<keyword evidence="11" id="KW-0472">Membrane</keyword>
<dbReference type="Gene3D" id="1.10.630.10">
    <property type="entry name" value="Cytochrome P450"/>
    <property type="match status" value="1"/>
</dbReference>
<dbReference type="PANTHER" id="PTHR46300">
    <property type="entry name" value="P450, PUTATIVE (EUROFUNG)-RELATED-RELATED"/>
    <property type="match status" value="1"/>
</dbReference>
<dbReference type="AlphaFoldDB" id="A0A6A4HGT3"/>
<dbReference type="InterPro" id="IPR017972">
    <property type="entry name" value="Cyt_P450_CS"/>
</dbReference>
<keyword evidence="11" id="KW-1133">Transmembrane helix</keyword>
<evidence type="ECO:0000256" key="9">
    <source>
        <dbReference type="PIRSR" id="PIRSR602401-1"/>
    </source>
</evidence>
<sequence>MSHISAMLFAPLITALALIYFVLHRKRRPTLPYPPGPKVARMPTYDAWVEYRNWGREYGDLVYIQDENILILNTSRAAIDLLEKRARIYSDRRMTQIIKLTGGEMNLALVPYSDSWRRKRKHFQQNFRQATINRFHGDQYDKINEFLRELIATPDKFMQHTTALSQRLVFSIMYGLDVKPEEPLALEAVQLLHTLMPTLVPGSFPMIERFPWLRFMPSWLPGFGFKRIADQCRRQMKKVETVPFNMAVEILKTGKGTSVIAETAAKYEGDLAEIESIKAMGPVSYLAAADTTASAISSFTLFMVLHPEVQAKGQEEIDRVIGRDRLPTFDDRQSLPYIEAIYREVLRLNPPLPHGLEHSSIEDDFYLGYHIPKGCSVVPNVWAMNRDPDVYERPDDFLPERFLHTPTGPFTNIGNIHAFGFGRRVCIGRYLADNTVWLTIASVLATLNLTKPKDKEGNEIDISEEYSNYFLR</sequence>